<dbReference type="Gene3D" id="3.20.20.80">
    <property type="entry name" value="Glycosidases"/>
    <property type="match status" value="1"/>
</dbReference>
<dbReference type="Pfam" id="PF18565">
    <property type="entry name" value="Glyco_hydro2_C5"/>
    <property type="match status" value="1"/>
</dbReference>
<reference evidence="8" key="1">
    <citation type="journal article" date="2021" name="PeerJ">
        <title>Extensive microbial diversity within the chicken gut microbiome revealed by metagenomics and culture.</title>
        <authorList>
            <person name="Gilroy R."/>
            <person name="Ravi A."/>
            <person name="Getino M."/>
            <person name="Pursley I."/>
            <person name="Horton D.L."/>
            <person name="Alikhan N.F."/>
            <person name="Baker D."/>
            <person name="Gharbi K."/>
            <person name="Hall N."/>
            <person name="Watson M."/>
            <person name="Adriaenssens E.M."/>
            <person name="Foster-Nyarko E."/>
            <person name="Jarju S."/>
            <person name="Secka A."/>
            <person name="Antonio M."/>
            <person name="Oren A."/>
            <person name="Chaudhuri R.R."/>
            <person name="La Ragione R."/>
            <person name="Hildebrand F."/>
            <person name="Pallen M.J."/>
        </authorList>
    </citation>
    <scope>NUCLEOTIDE SEQUENCE</scope>
    <source>
        <strain evidence="8">CHK179-7159</strain>
    </source>
</reference>
<dbReference type="SUPFAM" id="SSF49303">
    <property type="entry name" value="beta-Galactosidase/glucuronidase domain"/>
    <property type="match status" value="1"/>
</dbReference>
<dbReference type="PRINTS" id="PR00132">
    <property type="entry name" value="GLHYDRLASE2"/>
</dbReference>
<dbReference type="GO" id="GO:0004553">
    <property type="term" value="F:hydrolase activity, hydrolyzing O-glycosyl compounds"/>
    <property type="evidence" value="ECO:0007669"/>
    <property type="project" value="InterPro"/>
</dbReference>
<accession>A0A9D2I4S7</accession>
<sequence>MQKITFLDGWRRKRYGPIARTAPTEEEVDLPDDFIVDTERKPDAMGGAGTGYFEGGHAVYQKEFTLPEEWRNKHVFLYVDGAYMNSQVMLNTEYIGKNPYGYSPFYMELTPWLAEKNRLEIITSDSQPNARWYSGGGLYRQVEIWLGDSLYIHPWSVHVSTETMEENRAGIRISFQVTNTEDKNRGVTVRAQVYAIGTEVKDKVRQDCGQSPDQDFADALMCEGKTSLTALAGKDTEDVIRLGMENVRLWDTENPFLYAVLLTVECEGKLLDRHVQEFGVRSLSFDAKKGMRLNGRSIKLRGGCIHHDNASLGACAYPEAEKRKLRILKEQGFNAVRTAHNPVSFTFLNLCDRMGMLVLEEAFDCWEKRKTENDYHLFFAEWWERDLSAMILRDRSHPCIFAWSVGNEIPEFTGSSQGLEILKKLAACVRRLDLSRPVALGQHGMLNMELIGMTTDKTFAELQGMVSEEPGVIGGVDYWDMQTANSWEQLDIAGYNYIWPRYKMDAVKHPARVIMGTEIHPFWLYDYWQAVLENDNCIGDFVWSAMDYLGEAGVGRVEWDPARFNGSFVGEYPWLSNSQGDIDLDGNIRPQGCYHKILWGLDKGIHLYTRHPAHTGKEFWGTGWHWEEVSREWTYAEEYQGKPVQVYAYGDCDEVEFFLNGKSVGRSVPERFIASVTVSWEPGTLQAQAFRNGVKVAEDILETTAQPEKIVLLPEREQISADGLDLVFVKIELRDGAGRLVTCQDREVSVRVTGAGTLAGLGSGNPCTAENYGTGMRKTWQGRALAIARARKMNGEIVMAVTADGLPETVVTIPVCS</sequence>
<dbReference type="InterPro" id="IPR040605">
    <property type="entry name" value="Glyco_hydro2_dom5"/>
</dbReference>
<feature type="domain" description="Glycoside hydrolase family 2" evidence="7">
    <location>
        <begin position="710"/>
        <end position="811"/>
    </location>
</feature>
<keyword evidence="2" id="KW-0378">Hydrolase</keyword>
<dbReference type="PANTHER" id="PTHR42732:SF1">
    <property type="entry name" value="BETA-MANNOSIDASE"/>
    <property type="match status" value="1"/>
</dbReference>
<evidence type="ECO:0000259" key="7">
    <source>
        <dbReference type="Pfam" id="PF18565"/>
    </source>
</evidence>
<evidence type="ECO:0000256" key="3">
    <source>
        <dbReference type="ARBA" id="ARBA00023295"/>
    </source>
</evidence>
<organism evidence="8 9">
    <name type="scientific">Candidatus Eisenbergiella merdipullorum</name>
    <dbReference type="NCBI Taxonomy" id="2838553"/>
    <lineage>
        <taxon>Bacteria</taxon>
        <taxon>Bacillati</taxon>
        <taxon>Bacillota</taxon>
        <taxon>Clostridia</taxon>
        <taxon>Lachnospirales</taxon>
        <taxon>Lachnospiraceae</taxon>
        <taxon>Eisenbergiella</taxon>
    </lineage>
</organism>
<dbReference type="InterPro" id="IPR017853">
    <property type="entry name" value="GH"/>
</dbReference>
<evidence type="ECO:0000259" key="6">
    <source>
        <dbReference type="Pfam" id="PF16355"/>
    </source>
</evidence>
<dbReference type="EMBL" id="DWYY01000044">
    <property type="protein sequence ID" value="HJA92222.1"/>
    <property type="molecule type" value="Genomic_DNA"/>
</dbReference>
<evidence type="ECO:0000256" key="2">
    <source>
        <dbReference type="ARBA" id="ARBA00022801"/>
    </source>
</evidence>
<comment type="similarity">
    <text evidence="1">Belongs to the glycosyl hydrolase 2 family.</text>
</comment>
<dbReference type="Gene3D" id="2.60.120.260">
    <property type="entry name" value="Galactose-binding domain-like"/>
    <property type="match status" value="1"/>
</dbReference>
<dbReference type="InterPro" id="IPR008979">
    <property type="entry name" value="Galactose-bd-like_sf"/>
</dbReference>
<feature type="domain" description="Glycoside hydrolase family 2 catalytic" evidence="5">
    <location>
        <begin position="289"/>
        <end position="443"/>
    </location>
</feature>
<feature type="domain" description="DUF4982" evidence="6">
    <location>
        <begin position="641"/>
        <end position="697"/>
    </location>
</feature>
<dbReference type="InterPro" id="IPR013783">
    <property type="entry name" value="Ig-like_fold"/>
</dbReference>
<reference evidence="8" key="2">
    <citation type="submission" date="2021-04" db="EMBL/GenBank/DDBJ databases">
        <authorList>
            <person name="Gilroy R."/>
        </authorList>
    </citation>
    <scope>NUCLEOTIDE SEQUENCE</scope>
    <source>
        <strain evidence="8">CHK179-7159</strain>
    </source>
</reference>
<dbReference type="InterPro" id="IPR006102">
    <property type="entry name" value="Ig-like_GH2"/>
</dbReference>
<dbReference type="InterPro" id="IPR006101">
    <property type="entry name" value="Glyco_hydro_2"/>
</dbReference>
<feature type="domain" description="Glycoside hydrolase family 2 immunoglobulin-like beta-sandwich" evidence="4">
    <location>
        <begin position="156"/>
        <end position="281"/>
    </location>
</feature>
<dbReference type="InterPro" id="IPR006103">
    <property type="entry name" value="Glyco_hydro_2_cat"/>
</dbReference>
<dbReference type="InterPro" id="IPR051913">
    <property type="entry name" value="GH2_Domain-Containing"/>
</dbReference>
<proteinExistence type="inferred from homology"/>
<dbReference type="InterPro" id="IPR036156">
    <property type="entry name" value="Beta-gal/glucu_dom_sf"/>
</dbReference>
<dbReference type="Gene3D" id="2.60.40.10">
    <property type="entry name" value="Immunoglobulins"/>
    <property type="match status" value="3"/>
</dbReference>
<dbReference type="Pfam" id="PF16355">
    <property type="entry name" value="DUF4982"/>
    <property type="match status" value="1"/>
</dbReference>
<protein>
    <submittedName>
        <fullName evidence="8">DUF4982 domain-containing protein</fullName>
    </submittedName>
</protein>
<evidence type="ECO:0000313" key="8">
    <source>
        <dbReference type="EMBL" id="HJA92222.1"/>
    </source>
</evidence>
<dbReference type="PANTHER" id="PTHR42732">
    <property type="entry name" value="BETA-GALACTOSIDASE"/>
    <property type="match status" value="1"/>
</dbReference>
<keyword evidence="3" id="KW-0326">Glycosidase</keyword>
<evidence type="ECO:0000259" key="5">
    <source>
        <dbReference type="Pfam" id="PF02836"/>
    </source>
</evidence>
<dbReference type="SUPFAM" id="SSF51445">
    <property type="entry name" value="(Trans)glycosidases"/>
    <property type="match status" value="1"/>
</dbReference>
<dbReference type="InterPro" id="IPR032311">
    <property type="entry name" value="DUF4982"/>
</dbReference>
<dbReference type="AlphaFoldDB" id="A0A9D2I4S7"/>
<dbReference type="Proteomes" id="UP000886858">
    <property type="component" value="Unassembled WGS sequence"/>
</dbReference>
<evidence type="ECO:0000256" key="1">
    <source>
        <dbReference type="ARBA" id="ARBA00007401"/>
    </source>
</evidence>
<name>A0A9D2I4S7_9FIRM</name>
<dbReference type="Pfam" id="PF02836">
    <property type="entry name" value="Glyco_hydro_2_C"/>
    <property type="match status" value="1"/>
</dbReference>
<evidence type="ECO:0000313" key="9">
    <source>
        <dbReference type="Proteomes" id="UP000886858"/>
    </source>
</evidence>
<dbReference type="SUPFAM" id="SSF49785">
    <property type="entry name" value="Galactose-binding domain-like"/>
    <property type="match status" value="1"/>
</dbReference>
<gene>
    <name evidence="8" type="ORF">H9717_03760</name>
</gene>
<dbReference type="Pfam" id="PF00703">
    <property type="entry name" value="Glyco_hydro_2"/>
    <property type="match status" value="1"/>
</dbReference>
<comment type="caution">
    <text evidence="8">The sequence shown here is derived from an EMBL/GenBank/DDBJ whole genome shotgun (WGS) entry which is preliminary data.</text>
</comment>
<dbReference type="GO" id="GO:0005975">
    <property type="term" value="P:carbohydrate metabolic process"/>
    <property type="evidence" value="ECO:0007669"/>
    <property type="project" value="InterPro"/>
</dbReference>
<evidence type="ECO:0000259" key="4">
    <source>
        <dbReference type="Pfam" id="PF00703"/>
    </source>
</evidence>